<accession>A0A2T9ZDG7</accession>
<dbReference type="Gene3D" id="3.30.470.160">
    <property type="entry name" value="Inositol polyphosphate kinase"/>
    <property type="match status" value="1"/>
</dbReference>
<dbReference type="PANTHER" id="PTHR12400:SF103">
    <property type="entry name" value="INOSITOL POLYPHOSPHATE MULTIKINASE"/>
    <property type="match status" value="1"/>
</dbReference>
<dbReference type="AlphaFoldDB" id="A0A2T9ZDG7"/>
<evidence type="ECO:0000313" key="6">
    <source>
        <dbReference type="EMBL" id="PVV02643.1"/>
    </source>
</evidence>
<feature type="region of interest" description="Disordered" evidence="5">
    <location>
        <begin position="308"/>
        <end position="337"/>
    </location>
</feature>
<dbReference type="Pfam" id="PF03770">
    <property type="entry name" value="IPK"/>
    <property type="match status" value="1"/>
</dbReference>
<dbReference type="InterPro" id="IPR005522">
    <property type="entry name" value="IPK"/>
</dbReference>
<feature type="region of interest" description="Disordered" evidence="5">
    <location>
        <begin position="1"/>
        <end position="34"/>
    </location>
</feature>
<dbReference type="STRING" id="133381.A0A2T9ZDG7"/>
<evidence type="ECO:0000256" key="2">
    <source>
        <dbReference type="ARBA" id="ARBA00022679"/>
    </source>
</evidence>
<dbReference type="EC" id="2.7.-.-" evidence="4"/>
<reference evidence="6 7" key="1">
    <citation type="journal article" date="2018" name="MBio">
        <title>Comparative Genomics Reveals the Core Gene Toolbox for the Fungus-Insect Symbiosis.</title>
        <authorList>
            <person name="Wang Y."/>
            <person name="Stata M."/>
            <person name="Wang W."/>
            <person name="Stajich J.E."/>
            <person name="White M.M."/>
            <person name="Moncalvo J.M."/>
        </authorList>
    </citation>
    <scope>NUCLEOTIDE SEQUENCE [LARGE SCALE GENOMIC DNA]</scope>
    <source>
        <strain evidence="6 7">SC-DP-2</strain>
    </source>
</reference>
<dbReference type="PANTHER" id="PTHR12400">
    <property type="entry name" value="INOSITOL POLYPHOSPHATE KINASE"/>
    <property type="match status" value="1"/>
</dbReference>
<dbReference type="SUPFAM" id="SSF56104">
    <property type="entry name" value="SAICAR synthase-like"/>
    <property type="match status" value="1"/>
</dbReference>
<evidence type="ECO:0000256" key="5">
    <source>
        <dbReference type="SAM" id="MobiDB-lite"/>
    </source>
</evidence>
<dbReference type="InterPro" id="IPR038286">
    <property type="entry name" value="IPK_sf"/>
</dbReference>
<dbReference type="GO" id="GO:0032958">
    <property type="term" value="P:inositol phosphate biosynthetic process"/>
    <property type="evidence" value="ECO:0007669"/>
    <property type="project" value="InterPro"/>
</dbReference>
<evidence type="ECO:0000256" key="4">
    <source>
        <dbReference type="RuleBase" id="RU363090"/>
    </source>
</evidence>
<feature type="compositionally biased region" description="Basic and acidic residues" evidence="5">
    <location>
        <begin position="323"/>
        <end position="333"/>
    </location>
</feature>
<comment type="caution">
    <text evidence="6">The sequence shown here is derived from an EMBL/GenBank/DDBJ whole genome shotgun (WGS) entry which is preliminary data.</text>
</comment>
<keyword evidence="2 4" id="KW-0808">Transferase</keyword>
<dbReference type="Proteomes" id="UP000245609">
    <property type="component" value="Unassembled WGS sequence"/>
</dbReference>
<protein>
    <recommendedName>
        <fullName evidence="4">Kinase</fullName>
        <ecNumber evidence="4">2.7.-.-</ecNumber>
    </recommendedName>
</protein>
<proteinExistence type="inferred from homology"/>
<keyword evidence="3 4" id="KW-0418">Kinase</keyword>
<dbReference type="EMBL" id="MBFS01000374">
    <property type="protein sequence ID" value="PVV02643.1"/>
    <property type="molecule type" value="Genomic_DNA"/>
</dbReference>
<keyword evidence="7" id="KW-1185">Reference proteome</keyword>
<dbReference type="GO" id="GO:0046854">
    <property type="term" value="P:phosphatidylinositol phosphate biosynthetic process"/>
    <property type="evidence" value="ECO:0007669"/>
    <property type="project" value="TreeGrafter"/>
</dbReference>
<name>A0A2T9ZDG7_9FUNG</name>
<evidence type="ECO:0000256" key="3">
    <source>
        <dbReference type="ARBA" id="ARBA00022777"/>
    </source>
</evidence>
<dbReference type="OrthoDB" id="338650at2759"/>
<dbReference type="GO" id="GO:0005737">
    <property type="term" value="C:cytoplasm"/>
    <property type="evidence" value="ECO:0007669"/>
    <property type="project" value="TreeGrafter"/>
</dbReference>
<sequence length="439" mass="49117">MNEISDDSDSSPGPDCLSTNEREDPQESQTPILSMPSIRPFLDTVAGHDDLLSVEGNDMLIKPTTQMEIDFYEESHLNHPEFSEFLPMYYGTMRQHSGVANQDELSSVVGNVLETSSAPGQKQYLCFENITAGFVSPCIIDIKIGTRLYDDFADAAKVAKMKFKASQTTSLSLGVRICGLRVFKKQESDEKEQSGTEKSEPGCNCCNYSFIKRSQDYCRKLDAKELTEELELFFGPVSDSDWAHQYRSFLIESIIYDLKTYLEICSSMDLRMYSSSLLLVYESDMHRVAQLNSHLELFNTSDPSFVPLPSLEQDNEENPWDYSSKKKSDKCDSQSEYTQNQLFNNTSSSTQMLSSAQVQSENMAIKISSSENYQNISSCLSSSPTSSSSSSLSSSAQKLTLYDLRSIDFAHSIHTPGQGPDTQYIFGLENLIGIIEGLQ</sequence>
<dbReference type="GO" id="GO:0000824">
    <property type="term" value="F:inositol-1,4,5,6-tetrakisphosphate 3-kinase activity"/>
    <property type="evidence" value="ECO:0007669"/>
    <property type="project" value="TreeGrafter"/>
</dbReference>
<gene>
    <name evidence="6" type="ORF">BB560_002899</name>
</gene>
<dbReference type="GO" id="GO:0005634">
    <property type="term" value="C:nucleus"/>
    <property type="evidence" value="ECO:0007669"/>
    <property type="project" value="TreeGrafter"/>
</dbReference>
<comment type="similarity">
    <text evidence="1 4">Belongs to the inositol phosphokinase (IPK) family.</text>
</comment>
<dbReference type="GO" id="GO:0008440">
    <property type="term" value="F:inositol-1,4,5-trisphosphate 3-kinase activity"/>
    <property type="evidence" value="ECO:0007669"/>
    <property type="project" value="TreeGrafter"/>
</dbReference>
<organism evidence="6 7">
    <name type="scientific">Smittium megazygosporum</name>
    <dbReference type="NCBI Taxonomy" id="133381"/>
    <lineage>
        <taxon>Eukaryota</taxon>
        <taxon>Fungi</taxon>
        <taxon>Fungi incertae sedis</taxon>
        <taxon>Zoopagomycota</taxon>
        <taxon>Kickxellomycotina</taxon>
        <taxon>Harpellomycetes</taxon>
        <taxon>Harpellales</taxon>
        <taxon>Legeriomycetaceae</taxon>
        <taxon>Smittium</taxon>
    </lineage>
</organism>
<evidence type="ECO:0000313" key="7">
    <source>
        <dbReference type="Proteomes" id="UP000245609"/>
    </source>
</evidence>
<evidence type="ECO:0000256" key="1">
    <source>
        <dbReference type="ARBA" id="ARBA00007374"/>
    </source>
</evidence>